<dbReference type="Gene3D" id="3.30.70.120">
    <property type="match status" value="1"/>
</dbReference>
<feature type="modified residue" description="O-UMP-tyrosine" evidence="1">
    <location>
        <position position="56"/>
    </location>
</feature>
<dbReference type="InterPro" id="IPR011322">
    <property type="entry name" value="N-reg_PII-like_a/b"/>
</dbReference>
<gene>
    <name evidence="3" type="ORF">EDC18_11534</name>
</gene>
<dbReference type="SMART" id="SM00938">
    <property type="entry name" value="P-II"/>
    <property type="match status" value="1"/>
</dbReference>
<protein>
    <submittedName>
        <fullName evidence="3">Nitrogen regulatory protein P-II family</fullName>
    </submittedName>
</protein>
<dbReference type="Proteomes" id="UP000294902">
    <property type="component" value="Unassembled WGS sequence"/>
</dbReference>
<reference evidence="3 4" key="1">
    <citation type="submission" date="2019-03" db="EMBL/GenBank/DDBJ databases">
        <title>Genomic Encyclopedia of Type Strains, Phase IV (KMG-IV): sequencing the most valuable type-strain genomes for metagenomic binning, comparative biology and taxonomic classification.</title>
        <authorList>
            <person name="Goeker M."/>
        </authorList>
    </citation>
    <scope>NUCLEOTIDE SEQUENCE [LARGE SCALE GENOMIC DNA]</scope>
    <source>
        <strain evidence="3 4">DSM 24629</strain>
    </source>
</reference>
<sequence length="117" mass="12999">MENKAITKIDIITRTSKFEELKEALNKIGITGMTVSQVLGCGLQKGKTEYYRGTPYSMDLLPKVKLEIVVCEVPVEEVVRVAKEVLRTGEIGDGKIFIYPVQNVIKIRTGEEGVEAL</sequence>
<proteinExistence type="inferred from homology"/>
<dbReference type="RefSeq" id="WP_132254145.1">
    <property type="nucleotide sequence ID" value="NZ_SMAL01000015.1"/>
</dbReference>
<evidence type="ECO:0000313" key="4">
    <source>
        <dbReference type="Proteomes" id="UP000294902"/>
    </source>
</evidence>
<dbReference type="PANTHER" id="PTHR30115:SF11">
    <property type="entry name" value="NITROGEN REGULATORY PROTEIN P-II HOMOLOG"/>
    <property type="match status" value="1"/>
</dbReference>
<keyword evidence="1" id="KW-0597">Phosphoprotein</keyword>
<dbReference type="PROSITE" id="PS00638">
    <property type="entry name" value="PII_GLNB_CTER"/>
    <property type="match status" value="1"/>
</dbReference>
<comment type="similarity">
    <text evidence="2">Belongs to the P(II) protein family.</text>
</comment>
<keyword evidence="4" id="KW-1185">Reference proteome</keyword>
<dbReference type="Pfam" id="PF00543">
    <property type="entry name" value="P-II"/>
    <property type="match status" value="1"/>
</dbReference>
<dbReference type="GO" id="GO:0005829">
    <property type="term" value="C:cytosol"/>
    <property type="evidence" value="ECO:0007669"/>
    <property type="project" value="TreeGrafter"/>
</dbReference>
<dbReference type="AlphaFoldDB" id="A0A4R3MH41"/>
<dbReference type="PANTHER" id="PTHR30115">
    <property type="entry name" value="NITROGEN REGULATORY PROTEIN P-II"/>
    <property type="match status" value="1"/>
</dbReference>
<dbReference type="PRINTS" id="PR00340">
    <property type="entry name" value="PIIGLNB"/>
</dbReference>
<dbReference type="InterPro" id="IPR017918">
    <property type="entry name" value="N-reg_PII_CS"/>
</dbReference>
<evidence type="ECO:0000256" key="1">
    <source>
        <dbReference type="PIRSR" id="PIRSR602187-50"/>
    </source>
</evidence>
<organism evidence="3 4">
    <name type="scientific">Natranaerovirga pectinivora</name>
    <dbReference type="NCBI Taxonomy" id="682400"/>
    <lineage>
        <taxon>Bacteria</taxon>
        <taxon>Bacillati</taxon>
        <taxon>Bacillota</taxon>
        <taxon>Clostridia</taxon>
        <taxon>Lachnospirales</taxon>
        <taxon>Natranaerovirgaceae</taxon>
        <taxon>Natranaerovirga</taxon>
    </lineage>
</organism>
<dbReference type="GO" id="GO:0006808">
    <property type="term" value="P:regulation of nitrogen utilization"/>
    <property type="evidence" value="ECO:0007669"/>
    <property type="project" value="InterPro"/>
</dbReference>
<dbReference type="SUPFAM" id="SSF54913">
    <property type="entry name" value="GlnB-like"/>
    <property type="match status" value="1"/>
</dbReference>
<accession>A0A4R3MH41</accession>
<evidence type="ECO:0000313" key="3">
    <source>
        <dbReference type="EMBL" id="TCT11689.1"/>
    </source>
</evidence>
<dbReference type="PROSITE" id="PS51343">
    <property type="entry name" value="PII_GLNB_DOM"/>
    <property type="match status" value="1"/>
</dbReference>
<dbReference type="GO" id="GO:0030234">
    <property type="term" value="F:enzyme regulator activity"/>
    <property type="evidence" value="ECO:0007669"/>
    <property type="project" value="InterPro"/>
</dbReference>
<dbReference type="InterPro" id="IPR015867">
    <property type="entry name" value="N-reg_PII/ATP_PRibTrfase_C"/>
</dbReference>
<comment type="caution">
    <text evidence="3">The sequence shown here is derived from an EMBL/GenBank/DDBJ whole genome shotgun (WGS) entry which is preliminary data.</text>
</comment>
<name>A0A4R3MH41_9FIRM</name>
<dbReference type="InterPro" id="IPR002187">
    <property type="entry name" value="N-reg_PII"/>
</dbReference>
<dbReference type="EMBL" id="SMAL01000015">
    <property type="protein sequence ID" value="TCT11689.1"/>
    <property type="molecule type" value="Genomic_DNA"/>
</dbReference>
<dbReference type="GO" id="GO:0005524">
    <property type="term" value="F:ATP binding"/>
    <property type="evidence" value="ECO:0007669"/>
    <property type="project" value="TreeGrafter"/>
</dbReference>
<evidence type="ECO:0000256" key="2">
    <source>
        <dbReference type="RuleBase" id="RU003936"/>
    </source>
</evidence>
<dbReference type="OrthoDB" id="9802729at2"/>